<dbReference type="GeneID" id="70183624"/>
<reference evidence="2" key="1">
    <citation type="journal article" date="2021" name="Nat. Commun.">
        <title>Genetic determinants of endophytism in the Arabidopsis root mycobiome.</title>
        <authorList>
            <person name="Mesny F."/>
            <person name="Miyauchi S."/>
            <person name="Thiergart T."/>
            <person name="Pickel B."/>
            <person name="Atanasova L."/>
            <person name="Karlsson M."/>
            <person name="Huettel B."/>
            <person name="Barry K.W."/>
            <person name="Haridas S."/>
            <person name="Chen C."/>
            <person name="Bauer D."/>
            <person name="Andreopoulos W."/>
            <person name="Pangilinan J."/>
            <person name="LaButti K."/>
            <person name="Riley R."/>
            <person name="Lipzen A."/>
            <person name="Clum A."/>
            <person name="Drula E."/>
            <person name="Henrissat B."/>
            <person name="Kohler A."/>
            <person name="Grigoriev I.V."/>
            <person name="Martin F.M."/>
            <person name="Hacquard S."/>
        </authorList>
    </citation>
    <scope>NUCLEOTIDE SEQUENCE</scope>
    <source>
        <strain evidence="2">MPI-CAGE-CH-0230</strain>
    </source>
</reference>
<dbReference type="AlphaFoldDB" id="A0A9P8Y7J9"/>
<feature type="compositionally biased region" description="Basic and acidic residues" evidence="1">
    <location>
        <begin position="1"/>
        <end position="20"/>
    </location>
</feature>
<accession>A0A9P8Y7J9</accession>
<gene>
    <name evidence="2" type="ORF">B0I36DRAFT_324283</name>
</gene>
<keyword evidence="3" id="KW-1185">Reference proteome</keyword>
<feature type="region of interest" description="Disordered" evidence="1">
    <location>
        <begin position="1"/>
        <end position="24"/>
    </location>
</feature>
<protein>
    <submittedName>
        <fullName evidence="2">Uncharacterized protein</fullName>
    </submittedName>
</protein>
<evidence type="ECO:0000313" key="3">
    <source>
        <dbReference type="Proteomes" id="UP000756346"/>
    </source>
</evidence>
<dbReference type="RefSeq" id="XP_046013280.1">
    <property type="nucleotide sequence ID" value="XM_046154078.1"/>
</dbReference>
<dbReference type="Proteomes" id="UP000756346">
    <property type="component" value="Unassembled WGS sequence"/>
</dbReference>
<sequence>MIPIPDRQRAPRRLASERRPRTAAAHLSFPARTQVDVVLASTHSSIRQPVVLCGTGACSRVTLHSGRPSPQGLPADIITVLQDGVGIMRSMAQPAHTFHQSSAGFFRFMTGPAQRLARLASPGLAGPLLLALDALVIPRRSAWTVQLPIGINLGTSRFASIEELYIRRGSGMGKSC</sequence>
<dbReference type="EMBL" id="JAGTJQ010000005">
    <property type="protein sequence ID" value="KAH7031600.1"/>
    <property type="molecule type" value="Genomic_DNA"/>
</dbReference>
<proteinExistence type="predicted"/>
<comment type="caution">
    <text evidence="2">The sequence shown here is derived from an EMBL/GenBank/DDBJ whole genome shotgun (WGS) entry which is preliminary data.</text>
</comment>
<evidence type="ECO:0000313" key="2">
    <source>
        <dbReference type="EMBL" id="KAH7031600.1"/>
    </source>
</evidence>
<name>A0A9P8Y7J9_9PEZI</name>
<evidence type="ECO:0000256" key="1">
    <source>
        <dbReference type="SAM" id="MobiDB-lite"/>
    </source>
</evidence>
<organism evidence="2 3">
    <name type="scientific">Microdochium trichocladiopsis</name>
    <dbReference type="NCBI Taxonomy" id="1682393"/>
    <lineage>
        <taxon>Eukaryota</taxon>
        <taxon>Fungi</taxon>
        <taxon>Dikarya</taxon>
        <taxon>Ascomycota</taxon>
        <taxon>Pezizomycotina</taxon>
        <taxon>Sordariomycetes</taxon>
        <taxon>Xylariomycetidae</taxon>
        <taxon>Xylariales</taxon>
        <taxon>Microdochiaceae</taxon>
        <taxon>Microdochium</taxon>
    </lineage>
</organism>